<dbReference type="RefSeq" id="WP_109616685.1">
    <property type="nucleotide sequence ID" value="NZ_QGDO01000002.1"/>
</dbReference>
<dbReference type="EMBL" id="QGDO01000002">
    <property type="protein sequence ID" value="PWJ42546.1"/>
    <property type="molecule type" value="Genomic_DNA"/>
</dbReference>
<keyword evidence="2" id="KW-1185">Reference proteome</keyword>
<dbReference type="InterPro" id="IPR032710">
    <property type="entry name" value="NTF2-like_dom_sf"/>
</dbReference>
<organism evidence="1 2">
    <name type="scientific">Sediminitomix flava</name>
    <dbReference type="NCBI Taxonomy" id="379075"/>
    <lineage>
        <taxon>Bacteria</taxon>
        <taxon>Pseudomonadati</taxon>
        <taxon>Bacteroidota</taxon>
        <taxon>Cytophagia</taxon>
        <taxon>Cytophagales</taxon>
        <taxon>Flammeovirgaceae</taxon>
        <taxon>Sediminitomix</taxon>
    </lineage>
</organism>
<proteinExistence type="predicted"/>
<comment type="caution">
    <text evidence="1">The sequence shown here is derived from an EMBL/GenBank/DDBJ whole genome shotgun (WGS) entry which is preliminary data.</text>
</comment>
<evidence type="ECO:0008006" key="3">
    <source>
        <dbReference type="Google" id="ProtNLM"/>
    </source>
</evidence>
<gene>
    <name evidence="1" type="ORF">BC781_10289</name>
</gene>
<protein>
    <recommendedName>
        <fullName evidence="3">SnoaL-like protein</fullName>
    </recommendedName>
</protein>
<dbReference type="Gene3D" id="3.10.450.50">
    <property type="match status" value="1"/>
</dbReference>
<name>A0A315ZAD2_SEDFL</name>
<dbReference type="Proteomes" id="UP000245535">
    <property type="component" value="Unassembled WGS sequence"/>
</dbReference>
<sequence length="168" mass="19788">MTNQRTFLLLITLIGLTLANCDVKPSESNIENTVRDYIKTYQERKNYKKFLSFYSDEIVFEDILNGNRAIGKDNFKLNFDWENPHLVLLTSKPYEVEDLIIQNNQATITGYFNPFKWHDQNIEAMYFTTILTFDEDQKIVKHVNWVNYPPSLLNLISKGNANLWINQN</sequence>
<dbReference type="AlphaFoldDB" id="A0A315ZAD2"/>
<dbReference type="OrthoDB" id="1452216at2"/>
<reference evidence="1 2" key="1">
    <citation type="submission" date="2018-03" db="EMBL/GenBank/DDBJ databases">
        <title>Genomic Encyclopedia of Archaeal and Bacterial Type Strains, Phase II (KMG-II): from individual species to whole genera.</title>
        <authorList>
            <person name="Goeker M."/>
        </authorList>
    </citation>
    <scope>NUCLEOTIDE SEQUENCE [LARGE SCALE GENOMIC DNA]</scope>
    <source>
        <strain evidence="1 2">DSM 28229</strain>
    </source>
</reference>
<dbReference type="SUPFAM" id="SSF54427">
    <property type="entry name" value="NTF2-like"/>
    <property type="match status" value="1"/>
</dbReference>
<evidence type="ECO:0000313" key="1">
    <source>
        <dbReference type="EMBL" id="PWJ42546.1"/>
    </source>
</evidence>
<accession>A0A315ZAD2</accession>
<evidence type="ECO:0000313" key="2">
    <source>
        <dbReference type="Proteomes" id="UP000245535"/>
    </source>
</evidence>